<dbReference type="GO" id="GO:0004497">
    <property type="term" value="F:monooxygenase activity"/>
    <property type="evidence" value="ECO:0007669"/>
    <property type="project" value="UniProtKB-KW"/>
</dbReference>
<evidence type="ECO:0000256" key="3">
    <source>
        <dbReference type="ARBA" id="ARBA00022723"/>
    </source>
</evidence>
<organism evidence="8 9">
    <name type="scientific">Pseudonocardia sediminis</name>
    <dbReference type="NCBI Taxonomy" id="1397368"/>
    <lineage>
        <taxon>Bacteria</taxon>
        <taxon>Bacillati</taxon>
        <taxon>Actinomycetota</taxon>
        <taxon>Actinomycetes</taxon>
        <taxon>Pseudonocardiales</taxon>
        <taxon>Pseudonocardiaceae</taxon>
        <taxon>Pseudonocardia</taxon>
    </lineage>
</organism>
<dbReference type="CDD" id="cd20625">
    <property type="entry name" value="CYP164-like"/>
    <property type="match status" value="1"/>
</dbReference>
<keyword evidence="4 7" id="KW-0560">Oxidoreductase</keyword>
<dbReference type="EMBL" id="SHKL01000001">
    <property type="protein sequence ID" value="RZT86839.1"/>
    <property type="molecule type" value="Genomic_DNA"/>
</dbReference>
<dbReference type="SUPFAM" id="SSF48264">
    <property type="entry name" value="Cytochrome P450"/>
    <property type="match status" value="1"/>
</dbReference>
<dbReference type="Proteomes" id="UP000291591">
    <property type="component" value="Unassembled WGS sequence"/>
</dbReference>
<evidence type="ECO:0000256" key="6">
    <source>
        <dbReference type="ARBA" id="ARBA00023033"/>
    </source>
</evidence>
<dbReference type="InterPro" id="IPR002397">
    <property type="entry name" value="Cyt_P450_B"/>
</dbReference>
<dbReference type="PANTHER" id="PTHR46696">
    <property type="entry name" value="P450, PUTATIVE (EUROFUNG)-RELATED"/>
    <property type="match status" value="1"/>
</dbReference>
<dbReference type="InterPro" id="IPR017972">
    <property type="entry name" value="Cyt_P450_CS"/>
</dbReference>
<reference evidence="8 9" key="1">
    <citation type="submission" date="2019-02" db="EMBL/GenBank/DDBJ databases">
        <title>Sequencing the genomes of 1000 actinobacteria strains.</title>
        <authorList>
            <person name="Klenk H.-P."/>
        </authorList>
    </citation>
    <scope>NUCLEOTIDE SEQUENCE [LARGE SCALE GENOMIC DNA]</scope>
    <source>
        <strain evidence="8 9">DSM 45779</strain>
    </source>
</reference>
<evidence type="ECO:0000256" key="2">
    <source>
        <dbReference type="ARBA" id="ARBA00022617"/>
    </source>
</evidence>
<evidence type="ECO:0000256" key="1">
    <source>
        <dbReference type="ARBA" id="ARBA00010617"/>
    </source>
</evidence>
<proteinExistence type="inferred from homology"/>
<name>A0A4Q7V2P1_PSEST</name>
<keyword evidence="2 7" id="KW-0349">Heme</keyword>
<dbReference type="PRINTS" id="PR00385">
    <property type="entry name" value="P450"/>
</dbReference>
<comment type="similarity">
    <text evidence="1 7">Belongs to the cytochrome P450 family.</text>
</comment>
<comment type="caution">
    <text evidence="8">The sequence shown here is derived from an EMBL/GenBank/DDBJ whole genome shotgun (WGS) entry which is preliminary data.</text>
</comment>
<dbReference type="Pfam" id="PF00067">
    <property type="entry name" value="p450"/>
    <property type="match status" value="2"/>
</dbReference>
<keyword evidence="5 7" id="KW-0408">Iron</keyword>
<dbReference type="PANTHER" id="PTHR46696:SF1">
    <property type="entry name" value="CYTOCHROME P450 YJIB-RELATED"/>
    <property type="match status" value="1"/>
</dbReference>
<evidence type="ECO:0000256" key="4">
    <source>
        <dbReference type="ARBA" id="ARBA00023002"/>
    </source>
</evidence>
<accession>A0A4Q7V2P1</accession>
<dbReference type="AlphaFoldDB" id="A0A4Q7V2P1"/>
<gene>
    <name evidence="8" type="ORF">EV383_3738</name>
</gene>
<dbReference type="FunFam" id="1.10.630.10:FF:000018">
    <property type="entry name" value="Cytochrome P450 monooxygenase"/>
    <property type="match status" value="1"/>
</dbReference>
<dbReference type="PROSITE" id="PS00086">
    <property type="entry name" value="CYTOCHROME_P450"/>
    <property type="match status" value="1"/>
</dbReference>
<dbReference type="InterPro" id="IPR001128">
    <property type="entry name" value="Cyt_P450"/>
</dbReference>
<evidence type="ECO:0000256" key="7">
    <source>
        <dbReference type="RuleBase" id="RU000461"/>
    </source>
</evidence>
<sequence length="397" mass="43376">MFDPFAPGFADDPHPHYARLRAGSPVHRHPLGFWILSGYDDVAALQRAPHSVDEKNLVHRPAWKNDPAGPGKANRPMLGLSMLDRDPPEHTRLRRLVAATFTRRAVEAWGPRIEALVDDALDRIADAGGGDVVAELAFPLPFTVVSLMLGIPVVEQARVRELSGTLVRALEPLVGAELHAQIRAANHELTQMLREIVVWKRSHPGDDLLTALLIADDDGDVLGEDELVAQIMLLYVAGHETTVNLVANGVLALARHPEQLRRLHSDPGLAAPTVEEVLRHDPPVQLMRRITVEPLLVRDEEIPAGSFVLAALAAANRDPDAFGPDAEEFRMDRPDAHRNLSFGAGVHHCLGAGLARLEARAALGRFAARFPSVTVEDLGWNGRINLRGPARLEVAVR</sequence>
<keyword evidence="9" id="KW-1185">Reference proteome</keyword>
<dbReference type="GO" id="GO:0016705">
    <property type="term" value="F:oxidoreductase activity, acting on paired donors, with incorporation or reduction of molecular oxygen"/>
    <property type="evidence" value="ECO:0007669"/>
    <property type="project" value="InterPro"/>
</dbReference>
<dbReference type="GO" id="GO:0020037">
    <property type="term" value="F:heme binding"/>
    <property type="evidence" value="ECO:0007669"/>
    <property type="project" value="InterPro"/>
</dbReference>
<evidence type="ECO:0000256" key="5">
    <source>
        <dbReference type="ARBA" id="ARBA00023004"/>
    </source>
</evidence>
<dbReference type="InterPro" id="IPR036396">
    <property type="entry name" value="Cyt_P450_sf"/>
</dbReference>
<keyword evidence="6 7" id="KW-0503">Monooxygenase</keyword>
<dbReference type="PRINTS" id="PR00359">
    <property type="entry name" value="BP450"/>
</dbReference>
<dbReference type="Gene3D" id="1.10.630.10">
    <property type="entry name" value="Cytochrome P450"/>
    <property type="match status" value="1"/>
</dbReference>
<keyword evidence="3 7" id="KW-0479">Metal-binding</keyword>
<dbReference type="GO" id="GO:0005506">
    <property type="term" value="F:iron ion binding"/>
    <property type="evidence" value="ECO:0007669"/>
    <property type="project" value="InterPro"/>
</dbReference>
<evidence type="ECO:0000313" key="8">
    <source>
        <dbReference type="EMBL" id="RZT86839.1"/>
    </source>
</evidence>
<evidence type="ECO:0000313" key="9">
    <source>
        <dbReference type="Proteomes" id="UP000291591"/>
    </source>
</evidence>
<protein>
    <submittedName>
        <fullName evidence="8">Cytochrome P450</fullName>
    </submittedName>
</protein>